<dbReference type="InterPro" id="IPR056798">
    <property type="entry name" value="ADH_Fe_C"/>
</dbReference>
<dbReference type="Proteomes" id="UP000183208">
    <property type="component" value="Unassembled WGS sequence"/>
</dbReference>
<dbReference type="PANTHER" id="PTHR11496:SF102">
    <property type="entry name" value="ALCOHOL DEHYDROGENASE 4"/>
    <property type="match status" value="1"/>
</dbReference>
<dbReference type="AlphaFoldDB" id="A0A1M7FT94"/>
<dbReference type="RefSeq" id="WP_074827368.1">
    <property type="nucleotide sequence ID" value="NZ_FNTI01000001.1"/>
</dbReference>
<dbReference type="Pfam" id="PF00465">
    <property type="entry name" value="Fe-ADH"/>
    <property type="match status" value="1"/>
</dbReference>
<evidence type="ECO:0000256" key="3">
    <source>
        <dbReference type="ARBA" id="ARBA00023027"/>
    </source>
</evidence>
<dbReference type="GO" id="GO:0004022">
    <property type="term" value="F:alcohol dehydrogenase (NAD+) activity"/>
    <property type="evidence" value="ECO:0007669"/>
    <property type="project" value="TreeGrafter"/>
</dbReference>
<sequence length="355" mass="37337">MYPFVYKSLPLRIVFGEGTSARLAEEADLLAIRRALVLTTPGHEQLGRAMAGRLGDRFAGLFAGAVMHTPVGVTEDALKRAADLKADGVIAVGGGSTVGLGKAIALRTGLPQIAIPTTYAGSEMTPILGETQNGVKTTRSSPEIMPRTVIYDVDLTLSLPVRVATVSGMNALAHSVEALDAKDRNPVVSLMAADAIRAIVSALPDIARTPDDVNARSLALYGAWLSGLCLGSVGMALHHKLCHVLGGTFNLPHAETHAIVLPHAMAYNSVAVPDVEKQIAEILGAHGAASALHDLAHRLGIPASLREIGMPEAGIDRAAELAIANPYWNPRPLERGDIRELIARAWAGEQPLVDS</sequence>
<evidence type="ECO:0000259" key="5">
    <source>
        <dbReference type="Pfam" id="PF25137"/>
    </source>
</evidence>
<name>A0A1M7FT94_9BRAD</name>
<dbReference type="EMBL" id="FNTI01000001">
    <property type="protein sequence ID" value="SEE11079.1"/>
    <property type="molecule type" value="Genomic_DNA"/>
</dbReference>
<evidence type="ECO:0000256" key="2">
    <source>
        <dbReference type="ARBA" id="ARBA00023002"/>
    </source>
</evidence>
<dbReference type="GO" id="GO:0018506">
    <property type="term" value="F:maleylacetate reductase activity"/>
    <property type="evidence" value="ECO:0007669"/>
    <property type="project" value="InterPro"/>
</dbReference>
<dbReference type="InterPro" id="IPR034786">
    <property type="entry name" value="MAR"/>
</dbReference>
<gene>
    <name evidence="6" type="ORF">SAMN05444171_6291</name>
</gene>
<dbReference type="PANTHER" id="PTHR11496">
    <property type="entry name" value="ALCOHOL DEHYDROGENASE"/>
    <property type="match status" value="1"/>
</dbReference>
<keyword evidence="2" id="KW-0560">Oxidoreductase</keyword>
<organism evidence="6 7">
    <name type="scientific">Bradyrhizobium lablabi</name>
    <dbReference type="NCBI Taxonomy" id="722472"/>
    <lineage>
        <taxon>Bacteria</taxon>
        <taxon>Pseudomonadati</taxon>
        <taxon>Pseudomonadota</taxon>
        <taxon>Alphaproteobacteria</taxon>
        <taxon>Hyphomicrobiales</taxon>
        <taxon>Nitrobacteraceae</taxon>
        <taxon>Bradyrhizobium</taxon>
    </lineage>
</organism>
<dbReference type="InterPro" id="IPR039697">
    <property type="entry name" value="Alcohol_dehydrogenase_Fe"/>
</dbReference>
<dbReference type="SUPFAM" id="SSF56796">
    <property type="entry name" value="Dehydroquinate synthase-like"/>
    <property type="match status" value="1"/>
</dbReference>
<dbReference type="Gene3D" id="3.40.50.1970">
    <property type="match status" value="1"/>
</dbReference>
<dbReference type="OrthoDB" id="3812122at2"/>
<evidence type="ECO:0000313" key="7">
    <source>
        <dbReference type="Proteomes" id="UP000183208"/>
    </source>
</evidence>
<accession>A0A1M7FT94</accession>
<evidence type="ECO:0000256" key="1">
    <source>
        <dbReference type="ARBA" id="ARBA00007358"/>
    </source>
</evidence>
<dbReference type="Pfam" id="PF25137">
    <property type="entry name" value="ADH_Fe_C"/>
    <property type="match status" value="1"/>
</dbReference>
<dbReference type="CDD" id="cd08177">
    <property type="entry name" value="MAR"/>
    <property type="match status" value="1"/>
</dbReference>
<feature type="domain" description="Fe-containing alcohol dehydrogenase-like C-terminal" evidence="5">
    <location>
        <begin position="166"/>
        <end position="346"/>
    </location>
</feature>
<proteinExistence type="inferred from homology"/>
<evidence type="ECO:0000313" key="6">
    <source>
        <dbReference type="EMBL" id="SEE11079.1"/>
    </source>
</evidence>
<keyword evidence="3" id="KW-0520">NAD</keyword>
<dbReference type="Gene3D" id="1.20.1090.10">
    <property type="entry name" value="Dehydroquinate synthase-like - alpha domain"/>
    <property type="match status" value="1"/>
</dbReference>
<dbReference type="GO" id="GO:0046872">
    <property type="term" value="F:metal ion binding"/>
    <property type="evidence" value="ECO:0007669"/>
    <property type="project" value="InterPro"/>
</dbReference>
<protein>
    <submittedName>
        <fullName evidence="6">Maleylacetate reductase</fullName>
    </submittedName>
</protein>
<feature type="domain" description="Alcohol dehydrogenase iron-type/glycerol dehydrogenase GldA" evidence="4">
    <location>
        <begin position="10"/>
        <end position="152"/>
    </location>
</feature>
<reference evidence="6 7" key="1">
    <citation type="submission" date="2016-10" db="EMBL/GenBank/DDBJ databases">
        <authorList>
            <person name="de Groot N.N."/>
        </authorList>
    </citation>
    <scope>NUCLEOTIDE SEQUENCE [LARGE SCALE GENOMIC DNA]</scope>
    <source>
        <strain evidence="6 7">GAS522</strain>
    </source>
</reference>
<evidence type="ECO:0000259" key="4">
    <source>
        <dbReference type="Pfam" id="PF00465"/>
    </source>
</evidence>
<comment type="similarity">
    <text evidence="1">Belongs to the iron-containing alcohol dehydrogenase family.</text>
</comment>
<dbReference type="InterPro" id="IPR001670">
    <property type="entry name" value="ADH_Fe/GldA"/>
</dbReference>